<dbReference type="GO" id="GO:0005794">
    <property type="term" value="C:Golgi apparatus"/>
    <property type="evidence" value="ECO:0000318"/>
    <property type="project" value="GO_Central"/>
</dbReference>
<dbReference type="EMBL" id="EAAA01000620">
    <property type="status" value="NOT_ANNOTATED_CDS"/>
    <property type="molecule type" value="Genomic_DNA"/>
</dbReference>
<feature type="chain" id="PRO_5003350848" description="Beta-1,4-galactosyltransferase" evidence="12">
    <location>
        <begin position="27"/>
        <end position="310"/>
    </location>
</feature>
<dbReference type="Gene3D" id="3.90.550.10">
    <property type="entry name" value="Spore Coat Polysaccharide Biosynthesis Protein SpsA, Chain A"/>
    <property type="match status" value="1"/>
</dbReference>
<dbReference type="InterPro" id="IPR027791">
    <property type="entry name" value="Galactosyl_T_C"/>
</dbReference>
<evidence type="ECO:0000256" key="6">
    <source>
        <dbReference type="ARBA" id="ARBA00022692"/>
    </source>
</evidence>
<evidence type="ECO:0000256" key="2">
    <source>
        <dbReference type="ARBA" id="ARBA00004922"/>
    </source>
</evidence>
<dbReference type="OMA" id="EYASHEN"/>
<feature type="signal peptide" evidence="12">
    <location>
        <begin position="1"/>
        <end position="26"/>
    </location>
</feature>
<comment type="subcellular location">
    <subcellularLocation>
        <location evidence="1">Membrane</location>
        <topology evidence="1">Single-pass type II membrane protein</topology>
    </subcellularLocation>
</comment>
<reference evidence="15" key="4">
    <citation type="submission" date="2025-09" db="UniProtKB">
        <authorList>
            <consortium name="Ensembl"/>
        </authorList>
    </citation>
    <scope>IDENTIFICATION</scope>
</reference>
<keyword evidence="7 11" id="KW-0735">Signal-anchor</keyword>
<feature type="domain" description="Galactosyltransferase N-terminal" evidence="14">
    <location>
        <begin position="95"/>
        <end position="237"/>
    </location>
</feature>
<accession>F6XTL0</accession>
<dbReference type="PANTHER" id="PTHR19300">
    <property type="entry name" value="BETA-1,4-GALACTOSYLTRANSFERASE"/>
    <property type="match status" value="1"/>
</dbReference>
<sequence length="310" mass="34984">MMSRIRVAHISLSLTILLGGFVVVREFSSLKDVRCGREYASHENKRESTKAQQAEQKVLQHEVRITENTTKTTSTTTTTTTATSTVLPGSKDTLCPKVSPLLTGPTHITFEGPDDLNWPPTLEEIAQQNQGLQPGGIYPGPTDCKPRSKVAIIIPYRDREEHLRYNLHYLHGILQRQQLQYIVVVVEQDNDYTFNKGLLMNLGFQYVMNSTNFTADCFFFHDVDTLSENDRTLYLCKGDSEVVHLSARLDKYNYRLCCGVTVGGVLGLKPQQFIKINGYSNKYCGWGGEDDDINARIRHVGGFSIFRPNK</sequence>
<evidence type="ECO:0000256" key="5">
    <source>
        <dbReference type="ARBA" id="ARBA00022679"/>
    </source>
</evidence>
<comment type="pathway">
    <text evidence="2 11">Protein modification; protein glycosylation.</text>
</comment>
<keyword evidence="4 11" id="KW-0328">Glycosyltransferase</keyword>
<dbReference type="InterPro" id="IPR027995">
    <property type="entry name" value="Galactosyl_T_N"/>
</dbReference>
<evidence type="ECO:0000313" key="15">
    <source>
        <dbReference type="Ensembl" id="ENSCINP00000015929.3"/>
    </source>
</evidence>
<dbReference type="GO" id="GO:0008378">
    <property type="term" value="F:galactosyltransferase activity"/>
    <property type="evidence" value="ECO:0000318"/>
    <property type="project" value="GO_Central"/>
</dbReference>
<evidence type="ECO:0000256" key="3">
    <source>
        <dbReference type="ARBA" id="ARBA00005735"/>
    </source>
</evidence>
<dbReference type="InParanoid" id="F6XTL0"/>
<feature type="domain" description="Galactosyltransferase C-terminal" evidence="13">
    <location>
        <begin position="244"/>
        <end position="309"/>
    </location>
</feature>
<dbReference type="SUPFAM" id="SSF53448">
    <property type="entry name" value="Nucleotide-diphospho-sugar transferases"/>
    <property type="match status" value="1"/>
</dbReference>
<evidence type="ECO:0000256" key="8">
    <source>
        <dbReference type="ARBA" id="ARBA00022989"/>
    </source>
</evidence>
<dbReference type="EC" id="2.4.1.-" evidence="11"/>
<evidence type="ECO:0000256" key="4">
    <source>
        <dbReference type="ARBA" id="ARBA00022676"/>
    </source>
</evidence>
<evidence type="ECO:0000256" key="11">
    <source>
        <dbReference type="RuleBase" id="RU368121"/>
    </source>
</evidence>
<organism evidence="15 16">
    <name type="scientific">Ciona intestinalis</name>
    <name type="common">Transparent sea squirt</name>
    <name type="synonym">Ascidia intestinalis</name>
    <dbReference type="NCBI Taxonomy" id="7719"/>
    <lineage>
        <taxon>Eukaryota</taxon>
        <taxon>Metazoa</taxon>
        <taxon>Chordata</taxon>
        <taxon>Tunicata</taxon>
        <taxon>Ascidiacea</taxon>
        <taxon>Phlebobranchia</taxon>
        <taxon>Cionidae</taxon>
        <taxon>Ciona</taxon>
    </lineage>
</organism>
<dbReference type="GO" id="GO:0016020">
    <property type="term" value="C:membrane"/>
    <property type="evidence" value="ECO:0007669"/>
    <property type="project" value="UniProtKB-SubCell"/>
</dbReference>
<evidence type="ECO:0000259" key="13">
    <source>
        <dbReference type="Pfam" id="PF02709"/>
    </source>
</evidence>
<proteinExistence type="inferred from homology"/>
<evidence type="ECO:0000256" key="12">
    <source>
        <dbReference type="SAM" id="SignalP"/>
    </source>
</evidence>
<keyword evidence="5 11" id="KW-0808">Transferase</keyword>
<keyword evidence="9" id="KW-0472">Membrane</keyword>
<dbReference type="InterPro" id="IPR003859">
    <property type="entry name" value="Galactosyl_T"/>
</dbReference>
<evidence type="ECO:0000259" key="14">
    <source>
        <dbReference type="Pfam" id="PF13733"/>
    </source>
</evidence>
<dbReference type="Proteomes" id="UP000008144">
    <property type="component" value="Chromosome 10"/>
</dbReference>
<evidence type="ECO:0000313" key="16">
    <source>
        <dbReference type="Proteomes" id="UP000008144"/>
    </source>
</evidence>
<evidence type="ECO:0000256" key="7">
    <source>
        <dbReference type="ARBA" id="ARBA00022968"/>
    </source>
</evidence>
<comment type="function">
    <text evidence="11">Catalyses the transfer of galactose onto proteins or lipids.</text>
</comment>
<name>F6XTL0_CIOIN</name>
<dbReference type="STRING" id="7719.ENSCINP00000015929"/>
<keyword evidence="12" id="KW-0732">Signal</keyword>
<dbReference type="AlphaFoldDB" id="F6XTL0"/>
<dbReference type="PRINTS" id="PR02050">
    <property type="entry name" value="B14GALTRFASE"/>
</dbReference>
<dbReference type="UniPathway" id="UPA00378"/>
<evidence type="ECO:0000256" key="9">
    <source>
        <dbReference type="ARBA" id="ARBA00023136"/>
    </source>
</evidence>
<keyword evidence="10 11" id="KW-0325">Glycoprotein</keyword>
<dbReference type="Ensembl" id="ENSCINT00000015929.3">
    <property type="protein sequence ID" value="ENSCINP00000015929.3"/>
    <property type="gene ID" value="ENSCING00000007768.3"/>
</dbReference>
<reference evidence="15" key="2">
    <citation type="journal article" date="2008" name="Genome Biol.">
        <title>Improved genome assembly and evidence-based global gene model set for the chordate Ciona intestinalis: new insight into intron and operon populations.</title>
        <authorList>
            <person name="Satou Y."/>
            <person name="Mineta K."/>
            <person name="Ogasawara M."/>
            <person name="Sasakura Y."/>
            <person name="Shoguchi E."/>
            <person name="Ueno K."/>
            <person name="Yamada L."/>
            <person name="Matsumoto J."/>
            <person name="Wasserscheid J."/>
            <person name="Dewar K."/>
            <person name="Wiley G.B."/>
            <person name="Macmil S.L."/>
            <person name="Roe B.A."/>
            <person name="Zeller R.W."/>
            <person name="Hastings K.E."/>
            <person name="Lemaire P."/>
            <person name="Lindquist E."/>
            <person name="Endo T."/>
            <person name="Hotta K."/>
            <person name="Inaba K."/>
        </authorList>
    </citation>
    <scope>NUCLEOTIDE SEQUENCE [LARGE SCALE GENOMIC DNA]</scope>
    <source>
        <strain evidence="15">wild type</strain>
    </source>
</reference>
<dbReference type="Pfam" id="PF13733">
    <property type="entry name" value="Glyco_transf_7N"/>
    <property type="match status" value="1"/>
</dbReference>
<keyword evidence="16" id="KW-1185">Reference proteome</keyword>
<dbReference type="GeneTree" id="ENSGT00940000163971"/>
<dbReference type="HOGENOM" id="CLU_044391_1_0_1"/>
<comment type="similarity">
    <text evidence="3 11">Belongs to the glycosyltransferase 7 family.</text>
</comment>
<keyword evidence="8" id="KW-1133">Transmembrane helix</keyword>
<dbReference type="GO" id="GO:0005975">
    <property type="term" value="P:carbohydrate metabolic process"/>
    <property type="evidence" value="ECO:0007669"/>
    <property type="project" value="InterPro"/>
</dbReference>
<protein>
    <recommendedName>
        <fullName evidence="11">Beta-1,4-galactosyltransferase</fullName>
        <ecNumber evidence="11">2.4.1.-</ecNumber>
    </recommendedName>
</protein>
<evidence type="ECO:0000256" key="10">
    <source>
        <dbReference type="ARBA" id="ARBA00023180"/>
    </source>
</evidence>
<dbReference type="InterPro" id="IPR029044">
    <property type="entry name" value="Nucleotide-diphossugar_trans"/>
</dbReference>
<dbReference type="Pfam" id="PF02709">
    <property type="entry name" value="Glyco_transf_7C"/>
    <property type="match status" value="1"/>
</dbReference>
<dbReference type="PANTHER" id="PTHR19300:SF61">
    <property type="entry name" value="BETA-1,4-N-ACETYLGALACTOSAMINYLTRANSFERASE"/>
    <property type="match status" value="1"/>
</dbReference>
<evidence type="ECO:0000256" key="1">
    <source>
        <dbReference type="ARBA" id="ARBA00004606"/>
    </source>
</evidence>
<reference evidence="16" key="1">
    <citation type="journal article" date="2002" name="Science">
        <title>The draft genome of Ciona intestinalis: insights into chordate and vertebrate origins.</title>
        <authorList>
            <person name="Dehal P."/>
            <person name="Satou Y."/>
            <person name="Campbell R.K."/>
            <person name="Chapman J."/>
            <person name="Degnan B."/>
            <person name="De Tomaso A."/>
            <person name="Davidson B."/>
            <person name="Di Gregorio A."/>
            <person name="Gelpke M."/>
            <person name="Goodstein D.M."/>
            <person name="Harafuji N."/>
            <person name="Hastings K.E."/>
            <person name="Ho I."/>
            <person name="Hotta K."/>
            <person name="Huang W."/>
            <person name="Kawashima T."/>
            <person name="Lemaire P."/>
            <person name="Martinez D."/>
            <person name="Meinertzhagen I.A."/>
            <person name="Necula S."/>
            <person name="Nonaka M."/>
            <person name="Putnam N."/>
            <person name="Rash S."/>
            <person name="Saiga H."/>
            <person name="Satake M."/>
            <person name="Terry A."/>
            <person name="Yamada L."/>
            <person name="Wang H.G."/>
            <person name="Awazu S."/>
            <person name="Azumi K."/>
            <person name="Boore J."/>
            <person name="Branno M."/>
            <person name="Chin-Bow S."/>
            <person name="DeSantis R."/>
            <person name="Doyle S."/>
            <person name="Francino P."/>
            <person name="Keys D.N."/>
            <person name="Haga S."/>
            <person name="Hayashi H."/>
            <person name="Hino K."/>
            <person name="Imai K.S."/>
            <person name="Inaba K."/>
            <person name="Kano S."/>
            <person name="Kobayashi K."/>
            <person name="Kobayashi M."/>
            <person name="Lee B.I."/>
            <person name="Makabe K.W."/>
            <person name="Manohar C."/>
            <person name="Matassi G."/>
            <person name="Medina M."/>
            <person name="Mochizuki Y."/>
            <person name="Mount S."/>
            <person name="Morishita T."/>
            <person name="Miura S."/>
            <person name="Nakayama A."/>
            <person name="Nishizaka S."/>
            <person name="Nomoto H."/>
            <person name="Ohta F."/>
            <person name="Oishi K."/>
            <person name="Rigoutsos I."/>
            <person name="Sano M."/>
            <person name="Sasaki A."/>
            <person name="Sasakura Y."/>
            <person name="Shoguchi E."/>
            <person name="Shin-i T."/>
            <person name="Spagnuolo A."/>
            <person name="Stainier D."/>
            <person name="Suzuki M.M."/>
            <person name="Tassy O."/>
            <person name="Takatori N."/>
            <person name="Tokuoka M."/>
            <person name="Yagi K."/>
            <person name="Yoshizaki F."/>
            <person name="Wada S."/>
            <person name="Zhang C."/>
            <person name="Hyatt P.D."/>
            <person name="Larimer F."/>
            <person name="Detter C."/>
            <person name="Doggett N."/>
            <person name="Glavina T."/>
            <person name="Hawkins T."/>
            <person name="Richardson P."/>
            <person name="Lucas S."/>
            <person name="Kohara Y."/>
            <person name="Levine M."/>
            <person name="Satoh N."/>
            <person name="Rokhsar D.S."/>
        </authorList>
    </citation>
    <scope>NUCLEOTIDE SEQUENCE [LARGE SCALE GENOMIC DNA]</scope>
</reference>
<keyword evidence="6" id="KW-0812">Transmembrane</keyword>
<reference evidence="15" key="3">
    <citation type="submission" date="2025-08" db="UniProtKB">
        <authorList>
            <consortium name="Ensembl"/>
        </authorList>
    </citation>
    <scope>IDENTIFICATION</scope>
</reference>